<reference evidence="2" key="1">
    <citation type="submission" date="2018-07" db="EMBL/GenBank/DDBJ databases">
        <authorList>
            <person name="Wilson K.M."/>
            <person name="Ely B."/>
        </authorList>
    </citation>
    <scope>NUCLEOTIDE SEQUENCE</scope>
</reference>
<evidence type="ECO:0000313" key="2">
    <source>
        <dbReference type="EMBL" id="AXQ69772.1"/>
    </source>
</evidence>
<sequence>MSTAAWIDALFGDGFVDTRTPTQKRIDDAIGAVVLILALAISAAPWLIGAFVILRWLAKLGGVI</sequence>
<dbReference type="EMBL" id="MH588547">
    <property type="protein sequence ID" value="AXQ69772.1"/>
    <property type="molecule type" value="Genomic_DNA"/>
</dbReference>
<keyword evidence="1" id="KW-0472">Membrane</keyword>
<reference evidence="2" key="2">
    <citation type="submission" date="2021-07" db="EMBL/GenBank/DDBJ databases">
        <title>Giant CbK-like Caulobacter bacteriophages have genetically divergent genomes.</title>
        <authorList>
            <person name="Wilson K."/>
            <person name="Ely B."/>
        </authorList>
    </citation>
    <scope>NUCLEOTIDE SEQUENCE</scope>
</reference>
<protein>
    <submittedName>
        <fullName evidence="2">Uncharacterized protein</fullName>
    </submittedName>
</protein>
<feature type="transmembrane region" description="Helical" evidence="1">
    <location>
        <begin position="29"/>
        <end position="54"/>
    </location>
</feature>
<gene>
    <name evidence="2" type="ORF">CcrSC_gp190</name>
</gene>
<evidence type="ECO:0000256" key="1">
    <source>
        <dbReference type="SAM" id="Phobius"/>
    </source>
</evidence>
<evidence type="ECO:0000313" key="3">
    <source>
        <dbReference type="Proteomes" id="UP000259683"/>
    </source>
</evidence>
<keyword evidence="3" id="KW-1185">Reference proteome</keyword>
<dbReference type="Proteomes" id="UP000259683">
    <property type="component" value="Segment"/>
</dbReference>
<proteinExistence type="predicted"/>
<accession>A0A385EFW7</accession>
<organism evidence="2 3">
    <name type="scientific">Caulobacter phage CcrSC</name>
    <dbReference type="NCBI Taxonomy" id="2283272"/>
    <lineage>
        <taxon>Viruses</taxon>
        <taxon>Duplodnaviria</taxon>
        <taxon>Heunggongvirae</taxon>
        <taxon>Uroviricota</taxon>
        <taxon>Caudoviricetes</taxon>
        <taxon>Jeanschmidtviridae</taxon>
        <taxon>Bertelyvirus</taxon>
        <taxon>Bertelyvirus SC</taxon>
    </lineage>
</organism>
<keyword evidence="1" id="KW-1133">Transmembrane helix</keyword>
<keyword evidence="1" id="KW-0812">Transmembrane</keyword>
<name>A0A385EFW7_9CAUD</name>